<feature type="transmembrane region" description="Helical" evidence="1">
    <location>
        <begin position="34"/>
        <end position="55"/>
    </location>
</feature>
<comment type="caution">
    <text evidence="2">The sequence shown here is derived from an EMBL/GenBank/DDBJ whole genome shotgun (WGS) entry which is preliminary data.</text>
</comment>
<dbReference type="EMBL" id="PCXL01000009">
    <property type="protein sequence ID" value="PIR38613.1"/>
    <property type="molecule type" value="Genomic_DNA"/>
</dbReference>
<evidence type="ECO:0008006" key="4">
    <source>
        <dbReference type="Google" id="ProtNLM"/>
    </source>
</evidence>
<keyword evidence="1" id="KW-1133">Transmembrane helix</keyword>
<feature type="non-terminal residue" evidence="2">
    <location>
        <position position="117"/>
    </location>
</feature>
<organism evidence="2 3">
    <name type="scientific">Candidatus Zambryskibacteria bacterium CG10_big_fil_rev_8_21_14_0_10_42_12</name>
    <dbReference type="NCBI Taxonomy" id="1975115"/>
    <lineage>
        <taxon>Bacteria</taxon>
        <taxon>Candidatus Zambryskiibacteriota</taxon>
    </lineage>
</organism>
<sequence>MAHQGPQDKNNEKTPKKQVKLVLSKGPQGPKAPLWMNVVTTIVILLVIASLYSYVREQQNAVENIPISAVAQDIREGEVTAIDVRGTKLELTYVDETVKEAQRETDSSLVETLRAYG</sequence>
<evidence type="ECO:0000256" key="1">
    <source>
        <dbReference type="SAM" id="Phobius"/>
    </source>
</evidence>
<name>A0A2H0QWI3_9BACT</name>
<accession>A0A2H0QWI3</accession>
<gene>
    <name evidence="2" type="ORF">COV34_00865</name>
</gene>
<evidence type="ECO:0000313" key="3">
    <source>
        <dbReference type="Proteomes" id="UP000231333"/>
    </source>
</evidence>
<keyword evidence="1" id="KW-0472">Membrane</keyword>
<dbReference type="Proteomes" id="UP000231333">
    <property type="component" value="Unassembled WGS sequence"/>
</dbReference>
<evidence type="ECO:0000313" key="2">
    <source>
        <dbReference type="EMBL" id="PIR38613.1"/>
    </source>
</evidence>
<reference evidence="2 3" key="1">
    <citation type="submission" date="2017-09" db="EMBL/GenBank/DDBJ databases">
        <title>Depth-based differentiation of microbial function through sediment-hosted aquifers and enrichment of novel symbionts in the deep terrestrial subsurface.</title>
        <authorList>
            <person name="Probst A.J."/>
            <person name="Ladd B."/>
            <person name="Jarett J.K."/>
            <person name="Geller-Mcgrath D.E."/>
            <person name="Sieber C.M."/>
            <person name="Emerson J.B."/>
            <person name="Anantharaman K."/>
            <person name="Thomas B.C."/>
            <person name="Malmstrom R."/>
            <person name="Stieglmeier M."/>
            <person name="Klingl A."/>
            <person name="Woyke T."/>
            <person name="Ryan C.M."/>
            <person name="Banfield J.F."/>
        </authorList>
    </citation>
    <scope>NUCLEOTIDE SEQUENCE [LARGE SCALE GENOMIC DNA]</scope>
    <source>
        <strain evidence="2">CG10_big_fil_rev_8_21_14_0_10_42_12</strain>
    </source>
</reference>
<dbReference type="AlphaFoldDB" id="A0A2H0QWI3"/>
<proteinExistence type="predicted"/>
<keyword evidence="1" id="KW-0812">Transmembrane</keyword>
<protein>
    <recommendedName>
        <fullName evidence="4">Cell division protein FtsH</fullName>
    </recommendedName>
</protein>